<protein>
    <recommendedName>
        <fullName evidence="7">C2H2-type domain-containing protein</fullName>
    </recommendedName>
</protein>
<dbReference type="PROSITE" id="PS00028">
    <property type="entry name" value="ZINC_FINGER_C2H2_1"/>
    <property type="match status" value="1"/>
</dbReference>
<dbReference type="FunFam" id="3.30.160.60:FF:000688">
    <property type="entry name" value="zinc finger protein 197 isoform X1"/>
    <property type="match status" value="1"/>
</dbReference>
<feature type="chain" id="PRO_5044827305" description="C2H2-type domain-containing protein" evidence="6">
    <location>
        <begin position="27"/>
        <end position="172"/>
    </location>
</feature>
<name>A0ABD2HRN5_HETSC</name>
<dbReference type="PROSITE" id="PS51257">
    <property type="entry name" value="PROKAR_LIPOPROTEIN"/>
    <property type="match status" value="1"/>
</dbReference>
<proteinExistence type="predicted"/>
<evidence type="ECO:0000256" key="1">
    <source>
        <dbReference type="ARBA" id="ARBA00022723"/>
    </source>
</evidence>
<feature type="domain" description="C2H2-type" evidence="7">
    <location>
        <begin position="143"/>
        <end position="161"/>
    </location>
</feature>
<gene>
    <name evidence="8" type="ORF">niasHS_018031</name>
</gene>
<evidence type="ECO:0000256" key="3">
    <source>
        <dbReference type="ARBA" id="ARBA00022771"/>
    </source>
</evidence>
<evidence type="ECO:0000256" key="4">
    <source>
        <dbReference type="ARBA" id="ARBA00022833"/>
    </source>
</evidence>
<dbReference type="InterPro" id="IPR013087">
    <property type="entry name" value="Znf_C2H2_type"/>
</dbReference>
<keyword evidence="6" id="KW-0732">Signal</keyword>
<dbReference type="GO" id="GO:0008270">
    <property type="term" value="F:zinc ion binding"/>
    <property type="evidence" value="ECO:0007669"/>
    <property type="project" value="UniProtKB-KW"/>
</dbReference>
<evidence type="ECO:0000256" key="6">
    <source>
        <dbReference type="SAM" id="SignalP"/>
    </source>
</evidence>
<comment type="caution">
    <text evidence="8">The sequence shown here is derived from an EMBL/GenBank/DDBJ whole genome shotgun (WGS) entry which is preliminary data.</text>
</comment>
<dbReference type="Pfam" id="PF13465">
    <property type="entry name" value="zf-H2C2_2"/>
    <property type="match status" value="1"/>
</dbReference>
<dbReference type="PROSITE" id="PS50157">
    <property type="entry name" value="ZINC_FINGER_C2H2_2"/>
    <property type="match status" value="2"/>
</dbReference>
<dbReference type="PANTHER" id="PTHR23235:SF120">
    <property type="entry name" value="KRUPPEL-LIKE FACTOR 15"/>
    <property type="match status" value="1"/>
</dbReference>
<evidence type="ECO:0000256" key="5">
    <source>
        <dbReference type="PROSITE-ProRule" id="PRU00042"/>
    </source>
</evidence>
<dbReference type="PANTHER" id="PTHR23235">
    <property type="entry name" value="KRUEPPEL-LIKE TRANSCRIPTION FACTOR"/>
    <property type="match status" value="1"/>
</dbReference>
<feature type="signal peptide" evidence="6">
    <location>
        <begin position="1"/>
        <end position="26"/>
    </location>
</feature>
<keyword evidence="2" id="KW-0677">Repeat</keyword>
<dbReference type="SUPFAM" id="SSF57667">
    <property type="entry name" value="beta-beta-alpha zinc fingers"/>
    <property type="match status" value="1"/>
</dbReference>
<keyword evidence="4" id="KW-0862">Zinc</keyword>
<dbReference type="FunFam" id="3.30.160.60:FF:000557">
    <property type="entry name" value="zinc finger and SCAN domain-containing protein 29"/>
    <property type="match status" value="1"/>
</dbReference>
<evidence type="ECO:0000313" key="8">
    <source>
        <dbReference type="EMBL" id="KAL3069306.1"/>
    </source>
</evidence>
<keyword evidence="1" id="KW-0479">Metal-binding</keyword>
<keyword evidence="3 5" id="KW-0863">Zinc-finger</keyword>
<evidence type="ECO:0000256" key="2">
    <source>
        <dbReference type="ARBA" id="ARBA00022737"/>
    </source>
</evidence>
<evidence type="ECO:0000313" key="9">
    <source>
        <dbReference type="Proteomes" id="UP001620645"/>
    </source>
</evidence>
<feature type="domain" description="C2H2-type" evidence="7">
    <location>
        <begin position="115"/>
        <end position="142"/>
    </location>
</feature>
<dbReference type="Gene3D" id="3.30.160.60">
    <property type="entry name" value="Classic Zinc Finger"/>
    <property type="match status" value="3"/>
</dbReference>
<keyword evidence="9" id="KW-1185">Reference proteome</keyword>
<evidence type="ECO:0000259" key="7">
    <source>
        <dbReference type="PROSITE" id="PS50157"/>
    </source>
</evidence>
<dbReference type="SMART" id="SM00355">
    <property type="entry name" value="ZnF_C2H2"/>
    <property type="match status" value="2"/>
</dbReference>
<dbReference type="AlphaFoldDB" id="A0ABD2HRN5"/>
<organism evidence="8 9">
    <name type="scientific">Heterodera schachtii</name>
    <name type="common">Sugarbeet cyst nematode worm</name>
    <name type="synonym">Tylenchus schachtii</name>
    <dbReference type="NCBI Taxonomy" id="97005"/>
    <lineage>
        <taxon>Eukaryota</taxon>
        <taxon>Metazoa</taxon>
        <taxon>Ecdysozoa</taxon>
        <taxon>Nematoda</taxon>
        <taxon>Chromadorea</taxon>
        <taxon>Rhabditida</taxon>
        <taxon>Tylenchina</taxon>
        <taxon>Tylenchomorpha</taxon>
        <taxon>Tylenchoidea</taxon>
        <taxon>Heteroderidae</taxon>
        <taxon>Heteroderinae</taxon>
        <taxon>Heterodera</taxon>
    </lineage>
</organism>
<reference evidence="8 9" key="1">
    <citation type="submission" date="2024-10" db="EMBL/GenBank/DDBJ databases">
        <authorList>
            <person name="Kim D."/>
        </authorList>
    </citation>
    <scope>NUCLEOTIDE SEQUENCE [LARGE SCALE GENOMIC DNA]</scope>
    <source>
        <strain evidence="8">Taebaek</strain>
    </source>
</reference>
<dbReference type="InterPro" id="IPR036236">
    <property type="entry name" value="Znf_C2H2_sf"/>
</dbReference>
<dbReference type="Pfam" id="PF00096">
    <property type="entry name" value="zf-C2H2"/>
    <property type="match status" value="1"/>
</dbReference>
<sequence>MKIVVPFVIGLVIGACLLFLLLKVNGGEEDGRVEMEEKEEEREEKLVEDNLEEKHWKIIMEKIKEEEWKTLRKRREPQKRRRRSRLSVAHNVETLLSRHTVLRRHMRTHTGERPYKCDVCGQRFAQASGLWHHRQTHTETKAYECDVCGRTFKTARNLVKHSNRKSCKNLVN</sequence>
<accession>A0ABD2HRN5</accession>
<dbReference type="EMBL" id="JBICCN010000429">
    <property type="protein sequence ID" value="KAL3069306.1"/>
    <property type="molecule type" value="Genomic_DNA"/>
</dbReference>
<dbReference type="Proteomes" id="UP001620645">
    <property type="component" value="Unassembled WGS sequence"/>
</dbReference>